<name>A0A9X6R9C8_BACTV</name>
<accession>A0A9X6R9C8</accession>
<dbReference type="RefSeq" id="WP_256942040.1">
    <property type="nucleotide sequence ID" value="NZ_MOOV01000270.1"/>
</dbReference>
<dbReference type="Proteomes" id="UP000195160">
    <property type="component" value="Unassembled WGS sequence"/>
</dbReference>
<sequence length="106" mass="12060">MSIQEQVKQEDVKHALYEYAMSTAGKEKGRFLKEDMHEVKRGVEPGVTRFSFPSITSEMNWGQGDVTIDIHHDSGIVKVYEQDIDGCLVQNKSTELSRNFVLKKLA</sequence>
<evidence type="ECO:0000313" key="1">
    <source>
        <dbReference type="EMBL" id="OUB85910.1"/>
    </source>
</evidence>
<comment type="caution">
    <text evidence="1">The sequence shown here is derived from an EMBL/GenBank/DDBJ whole genome shotgun (WGS) entry which is preliminary data.</text>
</comment>
<reference evidence="1 2" key="1">
    <citation type="submission" date="2016-10" db="EMBL/GenBank/DDBJ databases">
        <title>Comparative genomics of Bacillus thuringiensis reveals a path to pathogens against multiple invertebrate hosts.</title>
        <authorList>
            <person name="Zheng J."/>
            <person name="Gao Q."/>
            <person name="Liu H."/>
            <person name="Peng D."/>
            <person name="Ruan L."/>
            <person name="Sun M."/>
        </authorList>
    </citation>
    <scope>NUCLEOTIDE SEQUENCE [LARGE SCALE GENOMIC DNA]</scope>
    <source>
        <strain evidence="1">T30001</strain>
    </source>
</reference>
<protein>
    <submittedName>
        <fullName evidence="1">Uncharacterized protein</fullName>
    </submittedName>
</protein>
<evidence type="ECO:0000313" key="2">
    <source>
        <dbReference type="Proteomes" id="UP000195160"/>
    </source>
</evidence>
<organism evidence="1 2">
    <name type="scientific">Bacillus thuringiensis subsp. medellin</name>
    <dbReference type="NCBI Taxonomy" id="79672"/>
    <lineage>
        <taxon>Bacteria</taxon>
        <taxon>Bacillati</taxon>
        <taxon>Bacillota</taxon>
        <taxon>Bacilli</taxon>
        <taxon>Bacillales</taxon>
        <taxon>Bacillaceae</taxon>
        <taxon>Bacillus</taxon>
        <taxon>Bacillus cereus group</taxon>
    </lineage>
</organism>
<dbReference type="EMBL" id="MOOV01000270">
    <property type="protein sequence ID" value="OUB85910.1"/>
    <property type="molecule type" value="Genomic_DNA"/>
</dbReference>
<gene>
    <name evidence="1" type="ORF">BK784_33640</name>
</gene>
<proteinExistence type="predicted"/>
<dbReference type="AlphaFoldDB" id="A0A9X6R9C8"/>